<dbReference type="Pfam" id="PF20400">
    <property type="entry name" value="BAR_4"/>
    <property type="match status" value="1"/>
</dbReference>
<evidence type="ECO:0000313" key="5">
    <source>
        <dbReference type="Proteomes" id="UP000285326"/>
    </source>
</evidence>
<dbReference type="Proteomes" id="UP000285326">
    <property type="component" value="Unassembled WGS sequence"/>
</dbReference>
<accession>A0A420IXE5</accession>
<name>A0A420IXE5_9PEZI</name>
<keyword evidence="1" id="KW-0597">Phosphoprotein</keyword>
<dbReference type="Gene3D" id="1.20.1270.60">
    <property type="entry name" value="Arfaptin homology (AH) domain/BAR domain"/>
    <property type="match status" value="1"/>
</dbReference>
<comment type="caution">
    <text evidence="4">The sequence shown here is derived from an EMBL/GenBank/DDBJ whole genome shotgun (WGS) entry which is preliminary data.</text>
</comment>
<feature type="region of interest" description="Disordered" evidence="2">
    <location>
        <begin position="1"/>
        <end position="28"/>
    </location>
</feature>
<dbReference type="InterPro" id="IPR046869">
    <property type="entry name" value="SLM1/RGC1-like_PH"/>
</dbReference>
<dbReference type="PANTHER" id="PTHR31941">
    <property type="entry name" value="CYTOSKELETAL SIGNALING PROTEIN SLM1"/>
    <property type="match status" value="1"/>
</dbReference>
<gene>
    <name evidence="4" type="ORF">GcM1_204018</name>
</gene>
<feature type="domain" description="PH" evidence="3">
    <location>
        <begin position="308"/>
        <end position="412"/>
    </location>
</feature>
<dbReference type="SMART" id="SM00233">
    <property type="entry name" value="PH"/>
    <property type="match status" value="1"/>
</dbReference>
<dbReference type="InterPro" id="IPR027267">
    <property type="entry name" value="AH/BAR_dom_sf"/>
</dbReference>
<dbReference type="AlphaFoldDB" id="A0A420IXE5"/>
<evidence type="ECO:0000256" key="1">
    <source>
        <dbReference type="ARBA" id="ARBA00022553"/>
    </source>
</evidence>
<evidence type="ECO:0000313" key="4">
    <source>
        <dbReference type="EMBL" id="RKF79188.1"/>
    </source>
</evidence>
<protein>
    <submittedName>
        <fullName evidence="4">Phosphatidylinositol 4,5-bisphosphate-binding protein SLM1</fullName>
    </submittedName>
</protein>
<organism evidence="4 5">
    <name type="scientific">Golovinomyces cichoracearum</name>
    <dbReference type="NCBI Taxonomy" id="62708"/>
    <lineage>
        <taxon>Eukaryota</taxon>
        <taxon>Fungi</taxon>
        <taxon>Dikarya</taxon>
        <taxon>Ascomycota</taxon>
        <taxon>Pezizomycotina</taxon>
        <taxon>Leotiomycetes</taxon>
        <taxon>Erysiphales</taxon>
        <taxon>Erysiphaceae</taxon>
        <taxon>Golovinomyces</taxon>
    </lineage>
</organism>
<dbReference type="InterPro" id="IPR046868">
    <property type="entry name" value="BAR_4"/>
</dbReference>
<reference evidence="4 5" key="1">
    <citation type="journal article" date="2018" name="BMC Genomics">
        <title>Comparative genome analyses reveal sequence features reflecting distinct modes of host-adaptation between dicot and monocot powdery mildew.</title>
        <authorList>
            <person name="Wu Y."/>
            <person name="Ma X."/>
            <person name="Pan Z."/>
            <person name="Kale S.D."/>
            <person name="Song Y."/>
            <person name="King H."/>
            <person name="Zhang Q."/>
            <person name="Presley C."/>
            <person name="Deng X."/>
            <person name="Wei C.I."/>
            <person name="Xiao S."/>
        </authorList>
    </citation>
    <scope>NUCLEOTIDE SEQUENCE [LARGE SCALE GENOMIC DNA]</scope>
    <source>
        <strain evidence="4">UMSG1</strain>
    </source>
</reference>
<proteinExistence type="predicted"/>
<evidence type="ECO:0000256" key="2">
    <source>
        <dbReference type="SAM" id="MobiDB-lite"/>
    </source>
</evidence>
<dbReference type="Pfam" id="PF20399">
    <property type="entry name" value="PH_20"/>
    <property type="match status" value="1"/>
</dbReference>
<dbReference type="PANTHER" id="PTHR31941:SF16">
    <property type="entry name" value="PHOSPHATIDYLINOSITOL 4,5-BISPHOSPHATE-BINDING PROTEIN SLM1-RELATED"/>
    <property type="match status" value="1"/>
</dbReference>
<dbReference type="InterPro" id="IPR001849">
    <property type="entry name" value="PH_domain"/>
</dbReference>
<dbReference type="EMBL" id="MCBS01020468">
    <property type="protein sequence ID" value="RKF79188.1"/>
    <property type="molecule type" value="Genomic_DNA"/>
</dbReference>
<feature type="non-terminal residue" evidence="4">
    <location>
        <position position="1"/>
    </location>
</feature>
<dbReference type="Gene3D" id="2.30.29.30">
    <property type="entry name" value="Pleckstrin-homology domain (PH domain)/Phosphotyrosine-binding domain (PTB)"/>
    <property type="match status" value="1"/>
</dbReference>
<dbReference type="InterPro" id="IPR011993">
    <property type="entry name" value="PH-like_dom_sf"/>
</dbReference>
<dbReference type="PROSITE" id="PS50003">
    <property type="entry name" value="PH_DOMAIN"/>
    <property type="match status" value="1"/>
</dbReference>
<sequence>RKRSLSVSQLKKRPNENEGLSQRAYPYTSSPIRRSSSIILPSNTPFFFRECSLKKASSWRGSIKKYSSRKSSRAGSMRSLLQTNKDIDDNNSIFYSPVPTKGNPTELLAYRFKTWRKFLKDLITYFREIQASYDHRKKSLLKISNILKNTIVPPGFLKYGGIHDGTLILEKYHRKSSTNAKKFKDIENDVILALVELRSDLKQKIKEIKNLSGDFKNRLEKRMESRKLEAIIVSEIQKSYLAYAKIIRQESEMAKDTFENLRNGPIFMPKDREWSHFLKKSEDFVDPEVPIRQSKNIKYLGMDDELVQEVRVGVLERKSKHLNSYTTGWYVLTQTHLHEFNSADKLQAPVISLNISEQKLRFPSIPDSTSNTFMLKGRQTGVMIHRECSWVFRCESHETMISWYEALKNLIEDSSQERNKYFPKFSRSANAISQIANSTGISDGTVEDEEPFCCEILVLATLDST</sequence>
<dbReference type="SUPFAM" id="SSF50729">
    <property type="entry name" value="PH domain-like"/>
    <property type="match status" value="1"/>
</dbReference>
<evidence type="ECO:0000259" key="3">
    <source>
        <dbReference type="PROSITE" id="PS50003"/>
    </source>
</evidence>